<dbReference type="Proteomes" id="UP000287853">
    <property type="component" value="Unassembled WGS sequence"/>
</dbReference>
<comment type="caution">
    <text evidence="1">The sequence shown here is derived from an EMBL/GenBank/DDBJ whole genome shotgun (WGS) entry which is preliminary data.</text>
</comment>
<evidence type="ECO:0000313" key="1">
    <source>
        <dbReference type="EMBL" id="RWX48108.1"/>
    </source>
</evidence>
<sequence>MGVIGDTGEYRWSSYRVNGQVEKSELITPHPLYTELGKTDTTRAQAYRTLFQAELDPGEIDKIRKATNGNFSLGDNRFHTKISEMLGRRVTPGKAGRPKKE</sequence>
<accession>A0A3S3QUJ4</accession>
<keyword evidence="2" id="KW-1185">Reference proteome</keyword>
<organism evidence="1 2">
    <name type="scientific">Candidatus Electrothrix aarhusensis</name>
    <dbReference type="NCBI Taxonomy" id="1859131"/>
    <lineage>
        <taxon>Bacteria</taxon>
        <taxon>Pseudomonadati</taxon>
        <taxon>Thermodesulfobacteriota</taxon>
        <taxon>Desulfobulbia</taxon>
        <taxon>Desulfobulbales</taxon>
        <taxon>Desulfobulbaceae</taxon>
        <taxon>Candidatus Electrothrix</taxon>
    </lineage>
</organism>
<dbReference type="EMBL" id="MTKO01000007">
    <property type="protein sequence ID" value="RWX48108.1"/>
    <property type="molecule type" value="Genomic_DNA"/>
</dbReference>
<evidence type="ECO:0000313" key="2">
    <source>
        <dbReference type="Proteomes" id="UP000287853"/>
    </source>
</evidence>
<dbReference type="AlphaFoldDB" id="A0A3S3QUJ4"/>
<gene>
    <name evidence="1" type="ORF">H206_05338</name>
</gene>
<protein>
    <submittedName>
        <fullName evidence="1">Putative transposase</fullName>
    </submittedName>
</protein>
<reference evidence="1 2" key="1">
    <citation type="submission" date="2017-01" db="EMBL/GenBank/DDBJ databases">
        <title>The cable genome- insights into the physiology and evolution of filamentous bacteria capable of sulfide oxidation via long distance electron transfer.</title>
        <authorList>
            <person name="Schreiber L."/>
            <person name="Bjerg J.T."/>
            <person name="Boggild A."/>
            <person name="Van De Vossenberg J."/>
            <person name="Meysman F."/>
            <person name="Nielsen L.P."/>
            <person name="Schramm A."/>
            <person name="Kjeldsen K.U."/>
        </authorList>
    </citation>
    <scope>NUCLEOTIDE SEQUENCE [LARGE SCALE GENOMIC DNA]</scope>
    <source>
        <strain evidence="1">MCF</strain>
    </source>
</reference>
<name>A0A3S3QUJ4_9BACT</name>
<proteinExistence type="predicted"/>